<evidence type="ECO:0000313" key="2">
    <source>
        <dbReference type="EMBL" id="KAJ3479752.1"/>
    </source>
</evidence>
<keyword evidence="1" id="KW-0175">Coiled coil</keyword>
<evidence type="ECO:0000256" key="1">
    <source>
        <dbReference type="SAM" id="Coils"/>
    </source>
</evidence>
<dbReference type="EMBL" id="JANKHO010003966">
    <property type="protein sequence ID" value="KAJ3479752.1"/>
    <property type="molecule type" value="Genomic_DNA"/>
</dbReference>
<proteinExistence type="predicted"/>
<dbReference type="AlphaFoldDB" id="A0A9W8JNC5"/>
<name>A0A9W8JNC5_9AGAR</name>
<sequence>MDLAQDHAMTEPERQHLEIAALIQKLECPTTIQTEEEVKALLQSTQRLEDICRKEKEQLEKRLQQVYLDLKEADLHLFKVEVQMGRVQHVICKAGFSQPPPRVDRPKPDVTVDGTLHTICMRDLGSMGVDLD</sequence>
<protein>
    <submittedName>
        <fullName evidence="2">Uncharacterized protein</fullName>
    </submittedName>
</protein>
<keyword evidence="3" id="KW-1185">Reference proteome</keyword>
<gene>
    <name evidence="2" type="ORF">NLJ89_g12315</name>
</gene>
<comment type="caution">
    <text evidence="2">The sequence shown here is derived from an EMBL/GenBank/DDBJ whole genome shotgun (WGS) entry which is preliminary data.</text>
</comment>
<organism evidence="2 3">
    <name type="scientific">Agrocybe chaxingu</name>
    <dbReference type="NCBI Taxonomy" id="84603"/>
    <lineage>
        <taxon>Eukaryota</taxon>
        <taxon>Fungi</taxon>
        <taxon>Dikarya</taxon>
        <taxon>Basidiomycota</taxon>
        <taxon>Agaricomycotina</taxon>
        <taxon>Agaricomycetes</taxon>
        <taxon>Agaricomycetidae</taxon>
        <taxon>Agaricales</taxon>
        <taxon>Agaricineae</taxon>
        <taxon>Strophariaceae</taxon>
        <taxon>Agrocybe</taxon>
    </lineage>
</organism>
<evidence type="ECO:0000313" key="3">
    <source>
        <dbReference type="Proteomes" id="UP001148786"/>
    </source>
</evidence>
<feature type="coiled-coil region" evidence="1">
    <location>
        <begin position="42"/>
        <end position="76"/>
    </location>
</feature>
<reference evidence="2" key="1">
    <citation type="submission" date="2022-07" db="EMBL/GenBank/DDBJ databases">
        <title>Genome Sequence of Agrocybe chaxingu.</title>
        <authorList>
            <person name="Buettner E."/>
        </authorList>
    </citation>
    <scope>NUCLEOTIDE SEQUENCE</scope>
    <source>
        <strain evidence="2">MP-N11</strain>
    </source>
</reference>
<accession>A0A9W8JNC5</accession>
<dbReference type="Proteomes" id="UP001148786">
    <property type="component" value="Unassembled WGS sequence"/>
</dbReference>